<evidence type="ECO:0000313" key="4">
    <source>
        <dbReference type="EMBL" id="CAG9800015.1"/>
    </source>
</evidence>
<dbReference type="PRINTS" id="PR00080">
    <property type="entry name" value="SDRFAMILY"/>
</dbReference>
<dbReference type="Proteomes" id="UP001153620">
    <property type="component" value="Chromosome 1"/>
</dbReference>
<evidence type="ECO:0000256" key="3">
    <source>
        <dbReference type="SAM" id="Phobius"/>
    </source>
</evidence>
<keyword evidence="3" id="KW-1133">Transmembrane helix</keyword>
<keyword evidence="5" id="KW-1185">Reference proteome</keyword>
<keyword evidence="3" id="KW-0812">Transmembrane</keyword>
<evidence type="ECO:0000313" key="5">
    <source>
        <dbReference type="Proteomes" id="UP001153620"/>
    </source>
</evidence>
<dbReference type="PANTHER" id="PTHR43157:SF31">
    <property type="entry name" value="PHOSPHATIDYLINOSITOL-GLYCAN BIOSYNTHESIS CLASS F PROTEIN"/>
    <property type="match status" value="1"/>
</dbReference>
<accession>A0A9N9RMV7</accession>
<protein>
    <submittedName>
        <fullName evidence="4">Uncharacterized protein</fullName>
    </submittedName>
</protein>
<dbReference type="EMBL" id="OU895877">
    <property type="protein sequence ID" value="CAG9800015.1"/>
    <property type="molecule type" value="Genomic_DNA"/>
</dbReference>
<sequence>MDCCCCTYIYAFIAIAVLLYLLKKWIRQGEYTKPTLIDNKIVIITGANTGIGKETAIDLAKRGGKIYIACRNKTRGESALVDIRRESGSDKVYFLQLDLASLKSIREFSNKFHQLESKLDILINNAGVMACPKSFTEDKFETQIGTNHLGHFLLTNLLLDLLKSSAPSRIVNVSSRAHERGEIYRDDLMLDRSYSPLKAYSQSKLANVLFTRKLAKDLQGTKVIVNSCHPGVVTTELARHFPGIVQFIMYTIFKTFLKTPVEGAQTQIRLAIDPDLETVTGKYFYDCEEHEPSTAAKDDETAEWLWKKSAELVRF</sequence>
<proteinExistence type="inferred from homology"/>
<dbReference type="InterPro" id="IPR002347">
    <property type="entry name" value="SDR_fam"/>
</dbReference>
<dbReference type="AlphaFoldDB" id="A0A9N9RMV7"/>
<dbReference type="Gene3D" id="3.40.50.720">
    <property type="entry name" value="NAD(P)-binding Rossmann-like Domain"/>
    <property type="match status" value="1"/>
</dbReference>
<organism evidence="4 5">
    <name type="scientific">Chironomus riparius</name>
    <dbReference type="NCBI Taxonomy" id="315576"/>
    <lineage>
        <taxon>Eukaryota</taxon>
        <taxon>Metazoa</taxon>
        <taxon>Ecdysozoa</taxon>
        <taxon>Arthropoda</taxon>
        <taxon>Hexapoda</taxon>
        <taxon>Insecta</taxon>
        <taxon>Pterygota</taxon>
        <taxon>Neoptera</taxon>
        <taxon>Endopterygota</taxon>
        <taxon>Diptera</taxon>
        <taxon>Nematocera</taxon>
        <taxon>Chironomoidea</taxon>
        <taxon>Chironomidae</taxon>
        <taxon>Chironominae</taxon>
        <taxon>Chironomus</taxon>
    </lineage>
</organism>
<feature type="transmembrane region" description="Helical" evidence="3">
    <location>
        <begin position="6"/>
        <end position="22"/>
    </location>
</feature>
<dbReference type="OrthoDB" id="191139at2759"/>
<dbReference type="PRINTS" id="PR00081">
    <property type="entry name" value="GDHRDH"/>
</dbReference>
<dbReference type="PANTHER" id="PTHR43157">
    <property type="entry name" value="PHOSPHATIDYLINOSITOL-GLYCAN BIOSYNTHESIS CLASS F PROTEIN-RELATED"/>
    <property type="match status" value="1"/>
</dbReference>
<dbReference type="InterPro" id="IPR036291">
    <property type="entry name" value="NAD(P)-bd_dom_sf"/>
</dbReference>
<name>A0A9N9RMV7_9DIPT</name>
<gene>
    <name evidence="4" type="ORF">CHIRRI_LOCUS2968</name>
</gene>
<evidence type="ECO:0000256" key="2">
    <source>
        <dbReference type="RuleBase" id="RU000363"/>
    </source>
</evidence>
<dbReference type="Pfam" id="PF00106">
    <property type="entry name" value="adh_short"/>
    <property type="match status" value="1"/>
</dbReference>
<dbReference type="SUPFAM" id="SSF51735">
    <property type="entry name" value="NAD(P)-binding Rossmann-fold domains"/>
    <property type="match status" value="1"/>
</dbReference>
<evidence type="ECO:0000256" key="1">
    <source>
        <dbReference type="ARBA" id="ARBA00023002"/>
    </source>
</evidence>
<comment type="similarity">
    <text evidence="2">Belongs to the short-chain dehydrogenases/reductases (SDR) family.</text>
</comment>
<dbReference type="GO" id="GO:0016491">
    <property type="term" value="F:oxidoreductase activity"/>
    <property type="evidence" value="ECO:0007669"/>
    <property type="project" value="UniProtKB-KW"/>
</dbReference>
<keyword evidence="3" id="KW-0472">Membrane</keyword>
<reference evidence="4" key="1">
    <citation type="submission" date="2022-01" db="EMBL/GenBank/DDBJ databases">
        <authorList>
            <person name="King R."/>
        </authorList>
    </citation>
    <scope>NUCLEOTIDE SEQUENCE</scope>
</reference>
<keyword evidence="1" id="KW-0560">Oxidoreductase</keyword>
<reference evidence="4" key="2">
    <citation type="submission" date="2022-10" db="EMBL/GenBank/DDBJ databases">
        <authorList>
            <consortium name="ENA_rothamsted_submissions"/>
            <consortium name="culmorum"/>
            <person name="King R."/>
        </authorList>
    </citation>
    <scope>NUCLEOTIDE SEQUENCE</scope>
</reference>